<reference evidence="2" key="1">
    <citation type="submission" date="2020-06" db="EMBL/GenBank/DDBJ databases">
        <authorList>
            <consortium name="Plant Systems Biology data submission"/>
        </authorList>
    </citation>
    <scope>NUCLEOTIDE SEQUENCE</scope>
    <source>
        <strain evidence="2">D6</strain>
    </source>
</reference>
<sequence length="136" mass="14931">MANINYHGINIHEDIERPLNAVMSKDLSTAVEVEFHLVGEGEGDFLHAKWFNGEGQVCEDYFNEFENRWLRSQFMTALTALFAFPFEVINHDMDDVGGDGADGGDVGGDDGGDDDTFDGGDDGMVDLDDTDTDDAE</sequence>
<accession>A0A9N8HK11</accession>
<dbReference type="AlphaFoldDB" id="A0A9N8HK11"/>
<comment type="caution">
    <text evidence="2">The sequence shown here is derived from an EMBL/GenBank/DDBJ whole genome shotgun (WGS) entry which is preliminary data.</text>
</comment>
<gene>
    <name evidence="2" type="ORF">SEMRO_722_G192920.1</name>
</gene>
<feature type="compositionally biased region" description="Acidic residues" evidence="1">
    <location>
        <begin position="107"/>
        <end position="136"/>
    </location>
</feature>
<evidence type="ECO:0000313" key="2">
    <source>
        <dbReference type="EMBL" id="CAB9515547.1"/>
    </source>
</evidence>
<protein>
    <submittedName>
        <fullName evidence="2">Uncharacterized protein</fullName>
    </submittedName>
</protein>
<evidence type="ECO:0000256" key="1">
    <source>
        <dbReference type="SAM" id="MobiDB-lite"/>
    </source>
</evidence>
<organism evidence="2 3">
    <name type="scientific">Seminavis robusta</name>
    <dbReference type="NCBI Taxonomy" id="568900"/>
    <lineage>
        <taxon>Eukaryota</taxon>
        <taxon>Sar</taxon>
        <taxon>Stramenopiles</taxon>
        <taxon>Ochrophyta</taxon>
        <taxon>Bacillariophyta</taxon>
        <taxon>Bacillariophyceae</taxon>
        <taxon>Bacillariophycidae</taxon>
        <taxon>Naviculales</taxon>
        <taxon>Naviculaceae</taxon>
        <taxon>Seminavis</taxon>
    </lineage>
</organism>
<name>A0A9N8HK11_9STRA</name>
<dbReference type="Proteomes" id="UP001153069">
    <property type="component" value="Unassembled WGS sequence"/>
</dbReference>
<feature type="region of interest" description="Disordered" evidence="1">
    <location>
        <begin position="95"/>
        <end position="136"/>
    </location>
</feature>
<dbReference type="EMBL" id="CAICTM010000721">
    <property type="protein sequence ID" value="CAB9515547.1"/>
    <property type="molecule type" value="Genomic_DNA"/>
</dbReference>
<evidence type="ECO:0000313" key="3">
    <source>
        <dbReference type="Proteomes" id="UP001153069"/>
    </source>
</evidence>
<proteinExistence type="predicted"/>
<keyword evidence="3" id="KW-1185">Reference proteome</keyword>